<dbReference type="Pfam" id="PF00365">
    <property type="entry name" value="PFK"/>
    <property type="match status" value="1"/>
</dbReference>
<dbReference type="GO" id="GO:0005737">
    <property type="term" value="C:cytoplasm"/>
    <property type="evidence" value="ECO:0007669"/>
    <property type="project" value="UniProtKB-SubCell"/>
</dbReference>
<dbReference type="EMBL" id="CP058561">
    <property type="protein sequence ID" value="QUH30655.1"/>
    <property type="molecule type" value="Genomic_DNA"/>
</dbReference>
<dbReference type="SUPFAM" id="SSF53784">
    <property type="entry name" value="Phosphofructokinase"/>
    <property type="match status" value="1"/>
</dbReference>
<comment type="catalytic activity">
    <reaction evidence="6">
        <text>beta-D-fructose 6-phosphate + diphosphate = beta-D-fructose 1,6-bisphosphate + phosphate + H(+)</text>
        <dbReference type="Rhea" id="RHEA:13613"/>
        <dbReference type="ChEBI" id="CHEBI:15378"/>
        <dbReference type="ChEBI" id="CHEBI:32966"/>
        <dbReference type="ChEBI" id="CHEBI:33019"/>
        <dbReference type="ChEBI" id="CHEBI:43474"/>
        <dbReference type="ChEBI" id="CHEBI:57634"/>
        <dbReference type="EC" id="2.7.1.90"/>
    </reaction>
</comment>
<comment type="caution">
    <text evidence="6">Lacks conserved residue(s) required for the propagation of feature annotation.</text>
</comment>
<dbReference type="Gene3D" id="3.40.50.460">
    <property type="entry name" value="Phosphofructokinase domain"/>
    <property type="match status" value="1"/>
</dbReference>
<feature type="active site" description="Proton acceptor" evidence="6">
    <location>
        <position position="141"/>
    </location>
</feature>
<gene>
    <name evidence="6" type="primary">pfp</name>
    <name evidence="8" type="ORF">HYG85_17730</name>
</gene>
<comment type="subunit">
    <text evidence="6">Homodimer.</text>
</comment>
<evidence type="ECO:0000256" key="2">
    <source>
        <dbReference type="ARBA" id="ARBA00022679"/>
    </source>
</evidence>
<dbReference type="InterPro" id="IPR035966">
    <property type="entry name" value="PKF_sf"/>
</dbReference>
<dbReference type="NCBIfam" id="NF010675">
    <property type="entry name" value="PRK14072.1"/>
    <property type="match status" value="1"/>
</dbReference>
<dbReference type="UniPathway" id="UPA00109">
    <property type="reaction ID" value="UER00182"/>
</dbReference>
<dbReference type="InterPro" id="IPR011404">
    <property type="entry name" value="PPi-PFK"/>
</dbReference>
<keyword evidence="5 6" id="KW-0460">Magnesium</keyword>
<feature type="site" description="Important for catalytic activity; stabilizes the transition state when the phosphoryl donor is PPi" evidence="6">
    <location>
        <position position="138"/>
    </location>
</feature>
<evidence type="ECO:0000259" key="7">
    <source>
        <dbReference type="Pfam" id="PF00365"/>
    </source>
</evidence>
<dbReference type="PANTHER" id="PTHR45770">
    <property type="entry name" value="ATP-DEPENDENT 6-PHOSPHOFRUCTOKINASE 1"/>
    <property type="match status" value="1"/>
</dbReference>
<sequence>MKNAIVAQSGGPTAVINASAIGVINGILESNYYDRIYGGINGIQGILDNRIIDLTNLDINQLECIKYTPSSFLGSCRYKLKDCDEQEEEYLRLFQILDEYDIHTLFYIGGNDSMDTVSKLSEYAKLRGLNKQVIGIPKTIDNDLCHTDHTPGYGSAVKYIVTTILETYLDFNAYSNKGIFILETMGRDTGWLAASGVLAKINGKAIVDFIYLPEIEFSPEKFLKEVEEKYKEQKSVYIIVSEGIKDSSGEYFFGVNSTDHDAFSHSQLGGVGQYLKKLILERGIATRIKTFELNIAQRCSMHCVSDRDIEEAFILGKEAVQESVEGYTGFMIGIERLQDNPYKMQTFRVDASSVANNIKHFPAEWINEEKNNVKSDAIDYIAPLITLSQDLSIDSGLPEYFCLEKK</sequence>
<dbReference type="InterPro" id="IPR022953">
    <property type="entry name" value="ATP_PFK"/>
</dbReference>
<keyword evidence="6" id="KW-0963">Cytoplasm</keyword>
<dbReference type="GO" id="GO:0003872">
    <property type="term" value="F:6-phosphofructokinase activity"/>
    <property type="evidence" value="ECO:0007669"/>
    <property type="project" value="UniProtKB-UniRule"/>
</dbReference>
<dbReference type="KEGG" id="vgu:HYG85_17730"/>
<feature type="binding site" evidence="6">
    <location>
        <begin position="185"/>
        <end position="187"/>
    </location>
    <ligand>
        <name>substrate</name>
    </ligand>
</feature>
<keyword evidence="3 6" id="KW-0479">Metal-binding</keyword>
<comment type="activity regulation">
    <text evidence="6">Non-allosteric.</text>
</comment>
<dbReference type="InterPro" id="IPR000023">
    <property type="entry name" value="Phosphofructokinase_dom"/>
</dbReference>
<feature type="binding site" evidence="6">
    <location>
        <position position="242"/>
    </location>
    <ligand>
        <name>substrate</name>
    </ligand>
</feature>
<dbReference type="HAMAP" id="MF_01978">
    <property type="entry name" value="Phosphofructokinase_II_B2"/>
    <property type="match status" value="1"/>
</dbReference>
<keyword evidence="6" id="KW-0324">Glycolysis</keyword>
<evidence type="ECO:0000256" key="6">
    <source>
        <dbReference type="HAMAP-Rule" id="MF_01978"/>
    </source>
</evidence>
<comment type="subcellular location">
    <subcellularLocation>
        <location evidence="6">Cytoplasm</location>
    </subcellularLocation>
</comment>
<proteinExistence type="inferred from homology"/>
<dbReference type="PIRSF" id="PIRSF036483">
    <property type="entry name" value="PFK_XF0274"/>
    <property type="match status" value="1"/>
</dbReference>
<dbReference type="AlphaFoldDB" id="A0A8J8SDM6"/>
<feature type="domain" description="Phosphofructokinase" evidence="7">
    <location>
        <begin position="5"/>
        <end position="310"/>
    </location>
</feature>
<evidence type="ECO:0000313" key="8">
    <source>
        <dbReference type="EMBL" id="QUH30655.1"/>
    </source>
</evidence>
<dbReference type="GO" id="GO:0046872">
    <property type="term" value="F:metal ion binding"/>
    <property type="evidence" value="ECO:0007669"/>
    <property type="project" value="UniProtKB-KW"/>
</dbReference>
<feature type="binding site" evidence="6">
    <location>
        <begin position="139"/>
        <end position="141"/>
    </location>
    <ligand>
        <name>substrate</name>
    </ligand>
</feature>
<evidence type="ECO:0000256" key="3">
    <source>
        <dbReference type="ARBA" id="ARBA00022723"/>
    </source>
</evidence>
<dbReference type="EC" id="2.7.1.90" evidence="6"/>
<dbReference type="Gene3D" id="3.40.50.450">
    <property type="match status" value="1"/>
</dbReference>
<dbReference type="Proteomes" id="UP000677305">
    <property type="component" value="Chromosome"/>
</dbReference>
<organism evidence="8 9">
    <name type="scientific">Vallitalea guaymasensis</name>
    <dbReference type="NCBI Taxonomy" id="1185412"/>
    <lineage>
        <taxon>Bacteria</taxon>
        <taxon>Bacillati</taxon>
        <taxon>Bacillota</taxon>
        <taxon>Clostridia</taxon>
        <taxon>Lachnospirales</taxon>
        <taxon>Vallitaleaceae</taxon>
        <taxon>Vallitalea</taxon>
    </lineage>
</organism>
<name>A0A8J8SDM6_9FIRM</name>
<feature type="binding site" evidence="6">
    <location>
        <position position="111"/>
    </location>
    <ligand>
        <name>Mg(2+)</name>
        <dbReference type="ChEBI" id="CHEBI:18420"/>
        <note>catalytic</note>
    </ligand>
</feature>
<dbReference type="GO" id="GO:0047334">
    <property type="term" value="F:diphosphate-fructose-6-phosphate 1-phosphotransferase activity"/>
    <property type="evidence" value="ECO:0007669"/>
    <property type="project" value="UniProtKB-EC"/>
</dbReference>
<feature type="binding site" evidence="6">
    <location>
        <position position="11"/>
    </location>
    <ligand>
        <name>diphosphate</name>
        <dbReference type="ChEBI" id="CHEBI:33019"/>
    </ligand>
</feature>
<keyword evidence="4 6" id="KW-0418">Kinase</keyword>
<dbReference type="InterPro" id="IPR050929">
    <property type="entry name" value="PFKA"/>
</dbReference>
<dbReference type="RefSeq" id="WP_212690795.1">
    <property type="nucleotide sequence ID" value="NZ_CP058561.1"/>
</dbReference>
<comment type="cofactor">
    <cofactor evidence="1 6">
        <name>Mg(2+)</name>
        <dbReference type="ChEBI" id="CHEBI:18420"/>
    </cofactor>
</comment>
<evidence type="ECO:0000256" key="1">
    <source>
        <dbReference type="ARBA" id="ARBA00001946"/>
    </source>
</evidence>
<keyword evidence="9" id="KW-1185">Reference proteome</keyword>
<feature type="site" description="Important for catalytic activity and substrate specificity; stabilizes the transition state when the phosphoryl donor is PPi; prevents ATP from binding by mimicking the alpha-phosphate group of ATP" evidence="6">
    <location>
        <position position="112"/>
    </location>
</feature>
<dbReference type="PRINTS" id="PR00476">
    <property type="entry name" value="PHFRCTKINASE"/>
</dbReference>
<accession>A0A8J8SDM6</accession>
<evidence type="ECO:0000313" key="9">
    <source>
        <dbReference type="Proteomes" id="UP000677305"/>
    </source>
</evidence>
<evidence type="ECO:0000256" key="5">
    <source>
        <dbReference type="ARBA" id="ARBA00022842"/>
    </source>
</evidence>
<protein>
    <recommendedName>
        <fullName evidence="6">Pyrophosphate--fructose 6-phosphate 1-phosphotransferase</fullName>
        <ecNumber evidence="6">2.7.1.90</ecNumber>
    </recommendedName>
    <alternativeName>
        <fullName evidence="6">6-phosphofructokinase, pyrophosphate dependent</fullName>
    </alternativeName>
    <alternativeName>
        <fullName evidence="6">PPi-dependent phosphofructokinase</fullName>
        <shortName evidence="6">PPi-PFK</shortName>
    </alternativeName>
    <alternativeName>
        <fullName evidence="6">Pyrophosphate-dependent 6-phosphofructose-1-kinase</fullName>
    </alternativeName>
</protein>
<comment type="function">
    <text evidence="6">Catalyzes the phosphorylation of D-fructose 6-phosphate, the first committing step of glycolysis. Uses inorganic phosphate (PPi) as phosphoryl donor instead of ATP like common ATP-dependent phosphofructokinases (ATP-PFKs), which renders the reaction reversible, and can thus function both in glycolysis and gluconeogenesis. Consistently, PPi-PFK can replace the enzymes of both the forward (ATP-PFK) and reverse (fructose-bisphosphatase (FBPase)) reactions.</text>
</comment>
<dbReference type="GO" id="GO:0006002">
    <property type="term" value="P:fructose 6-phosphate metabolic process"/>
    <property type="evidence" value="ECO:0007669"/>
    <property type="project" value="InterPro"/>
</dbReference>
<keyword evidence="2 6" id="KW-0808">Transferase</keyword>
<comment type="pathway">
    <text evidence="6">Carbohydrate degradation; glycolysis; D-glyceraldehyde 3-phosphate and glycerone phosphate from D-glucose: step 3/4.</text>
</comment>
<evidence type="ECO:0000256" key="4">
    <source>
        <dbReference type="ARBA" id="ARBA00022777"/>
    </source>
</evidence>
<reference evidence="8 9" key="1">
    <citation type="submission" date="2020-07" db="EMBL/GenBank/DDBJ databases">
        <title>Vallitalea guaymasensis genome.</title>
        <authorList>
            <person name="Postec A."/>
        </authorList>
    </citation>
    <scope>NUCLEOTIDE SEQUENCE [LARGE SCALE GENOMIC DNA]</scope>
    <source>
        <strain evidence="8 9">Ra1766G1</strain>
    </source>
</reference>
<comment type="similarity">
    <text evidence="6">Belongs to the phosphofructokinase type A (PFKA) family. PPi-dependent PFK group II subfamily. Clade 'B2' sub-subfamily.</text>
</comment>